<proteinExistence type="predicted"/>
<dbReference type="EMBL" id="MH643786">
    <property type="protein sequence ID" value="QEQ67299.1"/>
    <property type="molecule type" value="Genomic_DNA"/>
</dbReference>
<geneLocation type="plasmid" evidence="1">
    <name>pKP70-2</name>
</geneLocation>
<evidence type="ECO:0000313" key="1">
    <source>
        <dbReference type="EMBL" id="ASS85226.1"/>
    </source>
</evidence>
<organism evidence="1">
    <name type="scientific">Klebsiella pneumoniae subsp. pneumoniae</name>
    <dbReference type="NCBI Taxonomy" id="72407"/>
    <lineage>
        <taxon>Bacteria</taxon>
        <taxon>Pseudomonadati</taxon>
        <taxon>Pseudomonadota</taxon>
        <taxon>Gammaproteobacteria</taxon>
        <taxon>Enterobacterales</taxon>
        <taxon>Enterobacteriaceae</taxon>
        <taxon>Klebsiella/Raoultella group</taxon>
        <taxon>Klebsiella</taxon>
        <taxon>Klebsiella pneumoniae complex</taxon>
    </lineage>
</organism>
<gene>
    <name evidence="2" type="ORF">CLEHKFCG_00346</name>
    <name evidence="1" type="ORF">EBPLCOIM_00245</name>
    <name evidence="4" type="ORF">ICEJAFMC_00221</name>
    <name evidence="3" type="ORF">KGOCCACH_00047</name>
    <name evidence="5" type="ORF">PNDLPPAH_00261</name>
</gene>
<reference evidence="6" key="4">
    <citation type="submission" date="2020-05" db="EMBL/GenBank/DDBJ databases">
        <authorList>
            <person name="Li G."/>
            <person name="Tang Y."/>
            <person name="Jiang X."/>
        </authorList>
    </citation>
    <scope>NUCLEOTIDE SEQUENCE</scope>
    <source>
        <strain evidence="6">KPHS1249</strain>
        <plasmid evidence="6">pKPHS1249</plasmid>
    </source>
</reference>
<evidence type="ECO:0000313" key="6">
    <source>
        <dbReference type="EMBL" id="QNI18745.1"/>
    </source>
</evidence>
<evidence type="ECO:0000313" key="2">
    <source>
        <dbReference type="EMBL" id="AWM64682.1"/>
    </source>
</evidence>
<evidence type="ECO:0008006" key="7">
    <source>
        <dbReference type="Google" id="ProtNLM"/>
    </source>
</evidence>
<reference evidence="1" key="1">
    <citation type="submission" date="2017-06" db="EMBL/GenBank/DDBJ databases">
        <title>Occurrence of blaKPC-2 on a virulence plasmid in hypervirulent Klebsiella pneumoniae.</title>
        <authorList>
            <person name="Dong N."/>
            <person name="Lin D."/>
            <person name="Li R."/>
            <person name="Zhang R."/>
            <person name="Chen K."/>
            <person name="Liu L."/>
            <person name="Chan E.W.-C."/>
            <person name="Chen S."/>
        </authorList>
    </citation>
    <scope>NUCLEOTIDE SEQUENCE</scope>
    <source>
        <strain evidence="1">70-2</strain>
        <plasmid evidence="1">pKP70-2</plasmid>
    </source>
</reference>
<dbReference type="AlphaFoldDB" id="A0A343IRS4"/>
<dbReference type="EMBL" id="MH643788">
    <property type="protein sequence ID" value="QEQ67912.1"/>
    <property type="molecule type" value="Genomic_DNA"/>
</dbReference>
<sequence>MSARIFTPEFKRECAELVVDHGCSFRDAILSRHGGL</sequence>
<geneLocation type="plasmid" evidence="6">
    <name>pKPHS1249</name>
</geneLocation>
<dbReference type="EMBL" id="MH255828">
    <property type="protein sequence ID" value="AWM64682.1"/>
    <property type="molecule type" value="Genomic_DNA"/>
</dbReference>
<geneLocation type="plasmid" evidence="2">
    <name>pSH9-VIR</name>
</geneLocation>
<dbReference type="EMBL" id="MH643791">
    <property type="protein sequence ID" value="QEQ68510.1"/>
    <property type="molecule type" value="Genomic_DNA"/>
</dbReference>
<evidence type="ECO:0000313" key="4">
    <source>
        <dbReference type="EMBL" id="QEQ67912.1"/>
    </source>
</evidence>
<dbReference type="EMBL" id="MF398271">
    <property type="protein sequence ID" value="ASS85226.1"/>
    <property type="molecule type" value="Genomic_DNA"/>
</dbReference>
<evidence type="ECO:0000313" key="3">
    <source>
        <dbReference type="EMBL" id="QEQ67299.1"/>
    </source>
</evidence>
<evidence type="ECO:0000313" key="5">
    <source>
        <dbReference type="EMBL" id="QEQ68510.1"/>
    </source>
</evidence>
<name>A0A343IRS4_KLEPN</name>
<dbReference type="EMBL" id="MT496757">
    <property type="protein sequence ID" value="QNI18745.1"/>
    <property type="molecule type" value="Genomic_DNA"/>
</dbReference>
<geneLocation type="plasmid" evidence="3">
    <name>pHA2-23-vir</name>
</geneLocation>
<reference evidence="3" key="3">
    <citation type="submission" date="2018-07" db="EMBL/GenBank/DDBJ databases">
        <title>Diversity of ST11 carbapenem-resistant hypervirulent Klebsiella pneumoniae in China.</title>
        <authorList>
            <person name="Dong N."/>
            <person name="Chen S."/>
        </authorList>
    </citation>
    <scope>NUCLEOTIDE SEQUENCE</scope>
    <source>
        <strain evidence="3">HA2</strain>
        <strain evidence="5">SH2</strain>
        <plasmid evidence="3">pHA2-23-vir</plasmid>
        <plasmid evidence="5">pSH2-KPC</plasmid>
    </source>
</reference>
<geneLocation type="plasmid" evidence="5">
    <name>pSH2-KPC</name>
</geneLocation>
<protein>
    <recommendedName>
        <fullName evidence="7">Transposase</fullName>
    </recommendedName>
</protein>
<reference evidence="2" key="2">
    <citation type="submission" date="2018-04" db="EMBL/GenBank/DDBJ databases">
        <title>Plasmids in a carbapenemase-producing, HvKP isolate.</title>
        <authorList>
            <person name="Dong N."/>
            <person name="Liu L."/>
            <person name="Zhang R."/>
            <person name="Chen K."/>
            <person name="Xie M."/>
            <person name="Chan E.W.C."/>
            <person name="Chen S."/>
        </authorList>
    </citation>
    <scope>NUCLEOTIDE SEQUENCE</scope>
    <source>
        <strain evidence="2">SH9</strain>
        <plasmid evidence="2">pSH9-VIR</plasmid>
    </source>
</reference>
<accession>A0A343IRS4</accession>
<keyword evidence="1" id="KW-0614">Plasmid</keyword>